<evidence type="ECO:0000256" key="7">
    <source>
        <dbReference type="ARBA" id="ARBA00022777"/>
    </source>
</evidence>
<evidence type="ECO:0000256" key="10">
    <source>
        <dbReference type="ARBA" id="ARBA00048567"/>
    </source>
</evidence>
<dbReference type="Gene3D" id="3.40.50.300">
    <property type="entry name" value="P-loop containing nucleotide triphosphate hydrolases"/>
    <property type="match status" value="1"/>
</dbReference>
<evidence type="ECO:0000256" key="3">
    <source>
        <dbReference type="ARBA" id="ARBA00012154"/>
    </source>
</evidence>
<dbReference type="GO" id="GO:0009423">
    <property type="term" value="P:chorismate biosynthetic process"/>
    <property type="evidence" value="ECO:0007669"/>
    <property type="project" value="UniProtKB-UniRule"/>
</dbReference>
<dbReference type="PANTHER" id="PTHR21087:SF16">
    <property type="entry name" value="SHIKIMATE KINASE 1, CHLOROPLASTIC"/>
    <property type="match status" value="1"/>
</dbReference>
<evidence type="ECO:0000256" key="9">
    <source>
        <dbReference type="ARBA" id="ARBA00023141"/>
    </source>
</evidence>
<dbReference type="CDD" id="cd00464">
    <property type="entry name" value="SK"/>
    <property type="match status" value="1"/>
</dbReference>
<keyword evidence="9 11" id="KW-0057">Aromatic amino acid biosynthesis</keyword>
<comment type="pathway">
    <text evidence="1 11">Metabolic intermediate biosynthesis; chorismate biosynthesis; chorismate from D-erythrose 4-phosphate and phosphoenolpyruvate: step 5/7.</text>
</comment>
<keyword evidence="11" id="KW-0460">Magnesium</keyword>
<organism evidence="12 13">
    <name type="scientific">Cellulosilyticum lentocellum (strain ATCC 49066 / DSM 5427 / NCIMB 11756 / RHM5)</name>
    <name type="common">Clostridium lentocellum</name>
    <dbReference type="NCBI Taxonomy" id="642492"/>
    <lineage>
        <taxon>Bacteria</taxon>
        <taxon>Bacillati</taxon>
        <taxon>Bacillota</taxon>
        <taxon>Clostridia</taxon>
        <taxon>Lachnospirales</taxon>
        <taxon>Cellulosilyticaceae</taxon>
        <taxon>Cellulosilyticum</taxon>
    </lineage>
</organism>
<evidence type="ECO:0000313" key="12">
    <source>
        <dbReference type="EMBL" id="ADZ83456.1"/>
    </source>
</evidence>
<comment type="catalytic activity">
    <reaction evidence="10 11">
        <text>shikimate + ATP = 3-phosphoshikimate + ADP + H(+)</text>
        <dbReference type="Rhea" id="RHEA:13121"/>
        <dbReference type="ChEBI" id="CHEBI:15378"/>
        <dbReference type="ChEBI" id="CHEBI:30616"/>
        <dbReference type="ChEBI" id="CHEBI:36208"/>
        <dbReference type="ChEBI" id="CHEBI:145989"/>
        <dbReference type="ChEBI" id="CHEBI:456216"/>
        <dbReference type="EC" id="2.7.1.71"/>
    </reaction>
</comment>
<comment type="caution">
    <text evidence="11">Lacks conserved residue(s) required for the propagation of feature annotation.</text>
</comment>
<dbReference type="InterPro" id="IPR000623">
    <property type="entry name" value="Shikimate_kinase/TSH1"/>
</dbReference>
<comment type="subcellular location">
    <subcellularLocation>
        <location evidence="11">Cytoplasm</location>
    </subcellularLocation>
</comment>
<dbReference type="EC" id="2.7.1.71" evidence="3 11"/>
<dbReference type="GO" id="GO:0005524">
    <property type="term" value="F:ATP binding"/>
    <property type="evidence" value="ECO:0007669"/>
    <property type="project" value="UniProtKB-UniRule"/>
</dbReference>
<keyword evidence="8 11" id="KW-0067">ATP-binding</keyword>
<keyword evidence="11" id="KW-0479">Metal-binding</keyword>
<dbReference type="GO" id="GO:0008652">
    <property type="term" value="P:amino acid biosynthetic process"/>
    <property type="evidence" value="ECO:0007669"/>
    <property type="project" value="UniProtKB-KW"/>
</dbReference>
<protein>
    <recommendedName>
        <fullName evidence="3 11">Shikimate kinase</fullName>
        <shortName evidence="11">SK</shortName>
        <ecNumber evidence="3 11">2.7.1.71</ecNumber>
    </recommendedName>
</protein>
<dbReference type="Pfam" id="PF01202">
    <property type="entry name" value="SKI"/>
    <property type="match status" value="1"/>
</dbReference>
<accession>F2JMD8</accession>
<evidence type="ECO:0000256" key="1">
    <source>
        <dbReference type="ARBA" id="ARBA00004842"/>
    </source>
</evidence>
<dbReference type="InterPro" id="IPR023000">
    <property type="entry name" value="Shikimate_kinase_CS"/>
</dbReference>
<feature type="binding site" evidence="11">
    <location>
        <position position="80"/>
    </location>
    <ligand>
        <name>substrate</name>
    </ligand>
</feature>
<keyword evidence="11" id="KW-0963">Cytoplasm</keyword>
<dbReference type="GO" id="GO:0000287">
    <property type="term" value="F:magnesium ion binding"/>
    <property type="evidence" value="ECO:0007669"/>
    <property type="project" value="UniProtKB-UniRule"/>
</dbReference>
<keyword evidence="4 11" id="KW-0028">Amino-acid biosynthesis</keyword>
<dbReference type="HOGENOM" id="CLU_057607_4_3_9"/>
<evidence type="ECO:0000313" key="13">
    <source>
        <dbReference type="Proteomes" id="UP000008467"/>
    </source>
</evidence>
<evidence type="ECO:0000256" key="6">
    <source>
        <dbReference type="ARBA" id="ARBA00022741"/>
    </source>
</evidence>
<evidence type="ECO:0000256" key="5">
    <source>
        <dbReference type="ARBA" id="ARBA00022679"/>
    </source>
</evidence>
<dbReference type="InterPro" id="IPR027417">
    <property type="entry name" value="P-loop_NTPase"/>
</dbReference>
<dbReference type="STRING" id="642492.Clole_1732"/>
<dbReference type="HAMAP" id="MF_00109">
    <property type="entry name" value="Shikimate_kinase"/>
    <property type="match status" value="1"/>
</dbReference>
<feature type="binding site" evidence="11">
    <location>
        <position position="58"/>
    </location>
    <ligand>
        <name>substrate</name>
    </ligand>
</feature>
<comment type="similarity">
    <text evidence="2 11">Belongs to the shikimate kinase family.</text>
</comment>
<proteinExistence type="inferred from homology"/>
<comment type="function">
    <text evidence="11">Catalyzes the specific phosphorylation of the 3-hydroxyl group of shikimic acid using ATP as a cosubstrate.</text>
</comment>
<dbReference type="eggNOG" id="COG0703">
    <property type="taxonomic scope" value="Bacteria"/>
</dbReference>
<dbReference type="RefSeq" id="WP_013656753.1">
    <property type="nucleotide sequence ID" value="NC_015275.1"/>
</dbReference>
<feature type="binding site" evidence="11">
    <location>
        <position position="16"/>
    </location>
    <ligand>
        <name>Mg(2+)</name>
        <dbReference type="ChEBI" id="CHEBI:18420"/>
    </ligand>
</feature>
<keyword evidence="7 11" id="KW-0418">Kinase</keyword>
<dbReference type="EMBL" id="CP002582">
    <property type="protein sequence ID" value="ADZ83456.1"/>
    <property type="molecule type" value="Genomic_DNA"/>
</dbReference>
<dbReference type="GO" id="GO:0005829">
    <property type="term" value="C:cytosol"/>
    <property type="evidence" value="ECO:0007669"/>
    <property type="project" value="TreeGrafter"/>
</dbReference>
<dbReference type="PANTHER" id="PTHR21087">
    <property type="entry name" value="SHIKIMATE KINASE"/>
    <property type="match status" value="1"/>
</dbReference>
<feature type="binding site" evidence="11">
    <location>
        <begin position="12"/>
        <end position="17"/>
    </location>
    <ligand>
        <name>ATP</name>
        <dbReference type="ChEBI" id="CHEBI:30616"/>
    </ligand>
</feature>
<gene>
    <name evidence="11" type="primary">aroK</name>
    <name evidence="12" type="ordered locus">Clole_1732</name>
</gene>
<evidence type="ECO:0000256" key="8">
    <source>
        <dbReference type="ARBA" id="ARBA00022840"/>
    </source>
</evidence>
<name>F2JMD8_CELLD</name>
<keyword evidence="6 11" id="KW-0547">Nucleotide-binding</keyword>
<feature type="binding site" evidence="11">
    <location>
        <position position="34"/>
    </location>
    <ligand>
        <name>substrate</name>
    </ligand>
</feature>
<dbReference type="UniPathway" id="UPA00053">
    <property type="reaction ID" value="UER00088"/>
</dbReference>
<dbReference type="GO" id="GO:0009073">
    <property type="term" value="P:aromatic amino acid family biosynthetic process"/>
    <property type="evidence" value="ECO:0007669"/>
    <property type="project" value="UniProtKB-KW"/>
</dbReference>
<sequence>MKKAICLIGFMGSGKTTIGKALANILHYSWIDLDQYIEEACSETITNLFENKGEAYFRDLEVSYLKKALDEEIGVISTGGGIIVTTENREVLKKQNTFYLYYDYDTLYKRIAGDTKRPLASTYEAVKERYIQRQALYEASAKYIINGEGKSIEEVVNTILEILKDKEGLCEFGSKKDA</sequence>
<keyword evidence="5 11" id="KW-0808">Transferase</keyword>
<dbReference type="AlphaFoldDB" id="F2JMD8"/>
<feature type="binding site" evidence="11">
    <location>
        <position position="117"/>
    </location>
    <ligand>
        <name>ATP</name>
        <dbReference type="ChEBI" id="CHEBI:30616"/>
    </ligand>
</feature>
<dbReference type="PROSITE" id="PS01128">
    <property type="entry name" value="SHIKIMATE_KINASE"/>
    <property type="match status" value="1"/>
</dbReference>
<keyword evidence="13" id="KW-1185">Reference proteome</keyword>
<evidence type="ECO:0000256" key="4">
    <source>
        <dbReference type="ARBA" id="ARBA00022605"/>
    </source>
</evidence>
<comment type="subunit">
    <text evidence="11">Monomer.</text>
</comment>
<dbReference type="Proteomes" id="UP000008467">
    <property type="component" value="Chromosome"/>
</dbReference>
<evidence type="ECO:0000256" key="2">
    <source>
        <dbReference type="ARBA" id="ARBA00006997"/>
    </source>
</evidence>
<dbReference type="KEGG" id="cle:Clole_1732"/>
<feature type="binding site" evidence="11">
    <location>
        <position position="133"/>
    </location>
    <ligand>
        <name>substrate</name>
    </ligand>
</feature>
<dbReference type="SUPFAM" id="SSF52540">
    <property type="entry name" value="P-loop containing nucleoside triphosphate hydrolases"/>
    <property type="match status" value="1"/>
</dbReference>
<comment type="cofactor">
    <cofactor evidence="11">
        <name>Mg(2+)</name>
        <dbReference type="ChEBI" id="CHEBI:18420"/>
    </cofactor>
    <text evidence="11">Binds 1 Mg(2+) ion per subunit.</text>
</comment>
<dbReference type="InterPro" id="IPR031322">
    <property type="entry name" value="Shikimate/glucono_kinase"/>
</dbReference>
<dbReference type="PRINTS" id="PR01100">
    <property type="entry name" value="SHIKIMTKNASE"/>
</dbReference>
<evidence type="ECO:0000256" key="11">
    <source>
        <dbReference type="HAMAP-Rule" id="MF_00109"/>
    </source>
</evidence>
<dbReference type="GO" id="GO:0004765">
    <property type="term" value="F:shikimate kinase activity"/>
    <property type="evidence" value="ECO:0007669"/>
    <property type="project" value="UniProtKB-UniRule"/>
</dbReference>
<reference evidence="12 13" key="1">
    <citation type="journal article" date="2011" name="J. Bacteriol.">
        <title>Complete genome sequence of the cellulose-degrading bacterium Cellulosilyticum lentocellum.</title>
        <authorList>
            <consortium name="US DOE Joint Genome Institute"/>
            <person name="Miller D.A."/>
            <person name="Suen G."/>
            <person name="Bruce D."/>
            <person name="Copeland A."/>
            <person name="Cheng J.F."/>
            <person name="Detter C."/>
            <person name="Goodwin L.A."/>
            <person name="Han C.S."/>
            <person name="Hauser L.J."/>
            <person name="Land M.L."/>
            <person name="Lapidus A."/>
            <person name="Lucas S."/>
            <person name="Meincke L."/>
            <person name="Pitluck S."/>
            <person name="Tapia R."/>
            <person name="Teshima H."/>
            <person name="Woyke T."/>
            <person name="Fox B.G."/>
            <person name="Angert E.R."/>
            <person name="Currie C.R."/>
        </authorList>
    </citation>
    <scope>NUCLEOTIDE SEQUENCE [LARGE SCALE GENOMIC DNA]</scope>
    <source>
        <strain evidence="13">ATCC 49066 / DSM 5427 / NCIMB 11756 / RHM5</strain>
    </source>
</reference>